<feature type="compositionally biased region" description="Basic and acidic residues" evidence="1">
    <location>
        <begin position="45"/>
        <end position="61"/>
    </location>
</feature>
<dbReference type="AlphaFoldDB" id="A0A6C0IH96"/>
<organism evidence="2">
    <name type="scientific">viral metagenome</name>
    <dbReference type="NCBI Taxonomy" id="1070528"/>
    <lineage>
        <taxon>unclassified sequences</taxon>
        <taxon>metagenomes</taxon>
        <taxon>organismal metagenomes</taxon>
    </lineage>
</organism>
<name>A0A6C0IH96_9ZZZZ</name>
<feature type="region of interest" description="Disordered" evidence="1">
    <location>
        <begin position="40"/>
        <end position="64"/>
    </location>
</feature>
<evidence type="ECO:0000313" key="2">
    <source>
        <dbReference type="EMBL" id="QHT92332.1"/>
    </source>
</evidence>
<sequence length="372" mass="42113">MSGKPRAKRSVTKASKVKEEVVESEVVESEVVESEVAEVTAEVTEEPHVEQVTKAQKEPKAPKKVSKKKQFPVVAIITPDGIEGNLLAGAKRPLIVHLPIQSKDVYMNDMPITYNPLPPIDAQPYDCYADNPFVDDVEHLQETIYKEEPKVDKHNTAETKPSSEPEIDYYTLKSTILVQFKDSSEVKTIPLKSDVACFWCCHTFAHRPVVLPMRDTGEYLQVMGNFCSPECACSYLFDMRQDFHTRWEQLALLHRVYGDACGGKILAAPARISLTLFGGSLSIQEFRALIYSHKWRVDIHLPPMVSILSTMDTKPIDFYDSSLTKNVTETVNERLQKAEEVLRLRRTKPLKAWESTLDACINLKIKHDPIRA</sequence>
<dbReference type="EMBL" id="MN740183">
    <property type="protein sequence ID" value="QHT92332.1"/>
    <property type="molecule type" value="Genomic_DNA"/>
</dbReference>
<proteinExistence type="predicted"/>
<evidence type="ECO:0008006" key="3">
    <source>
        <dbReference type="Google" id="ProtNLM"/>
    </source>
</evidence>
<evidence type="ECO:0000256" key="1">
    <source>
        <dbReference type="SAM" id="MobiDB-lite"/>
    </source>
</evidence>
<accession>A0A6C0IH96</accession>
<reference evidence="2" key="1">
    <citation type="journal article" date="2020" name="Nature">
        <title>Giant virus diversity and host interactions through global metagenomics.</title>
        <authorList>
            <person name="Schulz F."/>
            <person name="Roux S."/>
            <person name="Paez-Espino D."/>
            <person name="Jungbluth S."/>
            <person name="Walsh D.A."/>
            <person name="Denef V.J."/>
            <person name="McMahon K.D."/>
            <person name="Konstantinidis K.T."/>
            <person name="Eloe-Fadrosh E.A."/>
            <person name="Kyrpides N.C."/>
            <person name="Woyke T."/>
        </authorList>
    </citation>
    <scope>NUCLEOTIDE SEQUENCE</scope>
    <source>
        <strain evidence="2">GVMAG-M-3300023184-88</strain>
    </source>
</reference>
<protein>
    <recommendedName>
        <fullName evidence="3">MYM-type domain-containing protein</fullName>
    </recommendedName>
</protein>